<evidence type="ECO:0000313" key="1">
    <source>
        <dbReference type="EMBL" id="KXB29471.1"/>
    </source>
</evidence>
<dbReference type="EMBL" id="LODL01000035">
    <property type="protein sequence ID" value="KXB29471.1"/>
    <property type="molecule type" value="Genomic_DNA"/>
</dbReference>
<dbReference type="AlphaFoldDB" id="A0A133XEV4"/>
<sequence>MLHKGVAHGTRLSHPLLAWNALRIEKCIDDAEKDLPELLIKELASDEIEAMRKAGREEEAIA</sequence>
<gene>
    <name evidence="1" type="ORF">AT959_16100</name>
</gene>
<keyword evidence="2" id="KW-1185">Reference proteome</keyword>
<organism evidence="1 2">
    <name type="scientific">Dechloromonas denitrificans</name>
    <dbReference type="NCBI Taxonomy" id="281362"/>
    <lineage>
        <taxon>Bacteria</taxon>
        <taxon>Pseudomonadati</taxon>
        <taxon>Pseudomonadota</taxon>
        <taxon>Betaproteobacteria</taxon>
        <taxon>Rhodocyclales</taxon>
        <taxon>Azonexaceae</taxon>
        <taxon>Dechloromonas</taxon>
    </lineage>
</organism>
<reference evidence="1 2" key="1">
    <citation type="submission" date="2015-12" db="EMBL/GenBank/DDBJ databases">
        <title>Nitrous oxide reduction kinetics distinguish bacteria harboring typical versus atypical NosZ.</title>
        <authorList>
            <person name="Yoon S."/>
            <person name="Nissen S."/>
            <person name="Park D."/>
            <person name="Sanford R.A."/>
            <person name="Loeffler F.E."/>
        </authorList>
    </citation>
    <scope>NUCLEOTIDE SEQUENCE [LARGE SCALE GENOMIC DNA]</scope>
    <source>
        <strain evidence="1 2">ATCC BAA-841</strain>
    </source>
</reference>
<evidence type="ECO:0000313" key="2">
    <source>
        <dbReference type="Proteomes" id="UP000070186"/>
    </source>
</evidence>
<protein>
    <submittedName>
        <fullName evidence="1">Uncharacterized protein</fullName>
    </submittedName>
</protein>
<comment type="caution">
    <text evidence="1">The sequence shown here is derived from an EMBL/GenBank/DDBJ whole genome shotgun (WGS) entry which is preliminary data.</text>
</comment>
<accession>A0A133XEV4</accession>
<dbReference type="Proteomes" id="UP000070186">
    <property type="component" value="Unassembled WGS sequence"/>
</dbReference>
<name>A0A133XEV4_9RHOO</name>
<proteinExistence type="predicted"/>
<dbReference type="STRING" id="281362.AT959_16100"/>